<feature type="domain" description="Rubisco LSMT substrate-binding" evidence="13">
    <location>
        <begin position="788"/>
        <end position="836"/>
    </location>
</feature>
<dbReference type="Pfam" id="PF00291">
    <property type="entry name" value="PALP"/>
    <property type="match status" value="1"/>
</dbReference>
<evidence type="ECO:0000313" key="14">
    <source>
        <dbReference type="EMBL" id="OUS47350.1"/>
    </source>
</evidence>
<dbReference type="PROSITE" id="PS00168">
    <property type="entry name" value="TRP_SYNTHASE_BETA"/>
    <property type="match status" value="1"/>
</dbReference>
<feature type="domain" description="Tryptophan synthase beta chain-like PALP" evidence="12">
    <location>
        <begin position="90"/>
        <end position="419"/>
    </location>
</feature>
<proteinExistence type="inferred from homology"/>
<evidence type="ECO:0000256" key="11">
    <source>
        <dbReference type="SAM" id="MobiDB-lite"/>
    </source>
</evidence>
<evidence type="ECO:0000259" key="12">
    <source>
        <dbReference type="Pfam" id="PF00291"/>
    </source>
</evidence>
<gene>
    <name evidence="14" type="ORF">BE221DRAFT_204574</name>
</gene>
<keyword evidence="6 10" id="KW-0663">Pyridoxal phosphate</keyword>
<comment type="cofactor">
    <cofactor evidence="1 10">
        <name>pyridoxal 5'-phosphate</name>
        <dbReference type="ChEBI" id="CHEBI:597326"/>
    </cofactor>
</comment>
<evidence type="ECO:0000256" key="1">
    <source>
        <dbReference type="ARBA" id="ARBA00001933"/>
    </source>
</evidence>
<dbReference type="Proteomes" id="UP000195557">
    <property type="component" value="Unassembled WGS sequence"/>
</dbReference>
<evidence type="ECO:0000256" key="3">
    <source>
        <dbReference type="ARBA" id="ARBA00012043"/>
    </source>
</evidence>
<dbReference type="PANTHER" id="PTHR48077">
    <property type="entry name" value="TRYPTOPHAN SYNTHASE-RELATED"/>
    <property type="match status" value="1"/>
</dbReference>
<dbReference type="CDD" id="cd10527">
    <property type="entry name" value="SET_LSMT"/>
    <property type="match status" value="1"/>
</dbReference>
<evidence type="ECO:0000256" key="10">
    <source>
        <dbReference type="RuleBase" id="RU003663"/>
    </source>
</evidence>
<dbReference type="InterPro" id="IPR046341">
    <property type="entry name" value="SET_dom_sf"/>
</dbReference>
<evidence type="ECO:0000259" key="13">
    <source>
        <dbReference type="Pfam" id="PF09273"/>
    </source>
</evidence>
<dbReference type="InterPro" id="IPR023026">
    <property type="entry name" value="Trp_synth_beta/beta-like"/>
</dbReference>
<reference evidence="14" key="1">
    <citation type="submission" date="2017-04" db="EMBL/GenBank/DDBJ databases">
        <title>Population genomics of picophytoplankton unveils novel chromosome hypervariability.</title>
        <authorList>
            <consortium name="DOE Joint Genome Institute"/>
            <person name="Blanc-Mathieu R."/>
            <person name="Krasovec M."/>
            <person name="Hebrard M."/>
            <person name="Yau S."/>
            <person name="Desgranges E."/>
            <person name="Martin J."/>
            <person name="Schackwitz W."/>
            <person name="Kuo A."/>
            <person name="Salin G."/>
            <person name="Donnadieu C."/>
            <person name="Desdevises Y."/>
            <person name="Sanchez-Ferandin S."/>
            <person name="Moreau H."/>
            <person name="Rivals E."/>
            <person name="Grigoriev I.V."/>
            <person name="Grimsley N."/>
            <person name="Eyre-Walker A."/>
            <person name="Piganeau G."/>
        </authorList>
    </citation>
    <scope>NUCLEOTIDE SEQUENCE [LARGE SCALE GENOMIC DNA]</scope>
    <source>
        <strain evidence="14">RCC 1115</strain>
    </source>
</reference>
<dbReference type="SUPFAM" id="SSF53686">
    <property type="entry name" value="Tryptophan synthase beta subunit-like PLP-dependent enzymes"/>
    <property type="match status" value="1"/>
</dbReference>
<dbReference type="Pfam" id="PF09273">
    <property type="entry name" value="Rubis-subs-bind"/>
    <property type="match status" value="1"/>
</dbReference>
<dbReference type="HAMAP" id="MF_00133">
    <property type="entry name" value="Trp_synth_beta"/>
    <property type="match status" value="1"/>
</dbReference>
<accession>A0A1Y5ICN7</accession>
<evidence type="ECO:0000256" key="9">
    <source>
        <dbReference type="ARBA" id="ARBA00049047"/>
    </source>
</evidence>
<dbReference type="FunFam" id="3.40.50.1100:FF:000001">
    <property type="entry name" value="Tryptophan synthase beta chain"/>
    <property type="match status" value="1"/>
</dbReference>
<feature type="region of interest" description="Disordered" evidence="11">
    <location>
        <begin position="1"/>
        <end position="45"/>
    </location>
</feature>
<dbReference type="EMBL" id="KZ155778">
    <property type="protein sequence ID" value="OUS47350.1"/>
    <property type="molecule type" value="Genomic_DNA"/>
</dbReference>
<dbReference type="UniPathway" id="UPA00035">
    <property type="reaction ID" value="UER00044"/>
</dbReference>
<keyword evidence="4 10" id="KW-0028">Amino-acid biosynthesis</keyword>
<dbReference type="InterPro" id="IPR036052">
    <property type="entry name" value="TrpB-like_PALP_sf"/>
</dbReference>
<keyword evidence="8 10" id="KW-0456">Lyase</keyword>
<dbReference type="Gene3D" id="3.90.1420.10">
    <property type="entry name" value="Rubisco LSMT, substrate-binding domain"/>
    <property type="match status" value="1"/>
</dbReference>
<dbReference type="InterPro" id="IPR001926">
    <property type="entry name" value="TrpB-like_PALP"/>
</dbReference>
<dbReference type="GO" id="GO:0004834">
    <property type="term" value="F:tryptophan synthase activity"/>
    <property type="evidence" value="ECO:0007669"/>
    <property type="project" value="UniProtKB-EC"/>
</dbReference>
<comment type="pathway">
    <text evidence="2 10">Amino-acid biosynthesis; L-tryptophan biosynthesis; L-tryptophan from chorismate: step 5/5.</text>
</comment>
<dbReference type="NCBIfam" id="TIGR00263">
    <property type="entry name" value="trpB"/>
    <property type="match status" value="1"/>
</dbReference>
<dbReference type="CDD" id="cd06446">
    <property type="entry name" value="Trp-synth_B"/>
    <property type="match status" value="1"/>
</dbReference>
<dbReference type="GO" id="GO:0005737">
    <property type="term" value="C:cytoplasm"/>
    <property type="evidence" value="ECO:0007669"/>
    <property type="project" value="TreeGrafter"/>
</dbReference>
<dbReference type="PANTHER" id="PTHR48077:SF3">
    <property type="entry name" value="TRYPTOPHAN SYNTHASE"/>
    <property type="match status" value="1"/>
</dbReference>
<dbReference type="InterPro" id="IPR036464">
    <property type="entry name" value="Rubisco_LSMT_subst-bd_sf"/>
</dbReference>
<protein>
    <recommendedName>
        <fullName evidence="3 10">Tryptophan synthase</fullName>
        <ecNumber evidence="3 10">4.2.1.20</ecNumber>
    </recommendedName>
</protein>
<evidence type="ECO:0000256" key="6">
    <source>
        <dbReference type="ARBA" id="ARBA00022898"/>
    </source>
</evidence>
<evidence type="ECO:0000256" key="5">
    <source>
        <dbReference type="ARBA" id="ARBA00022822"/>
    </source>
</evidence>
<sequence length="871" mass="94005">MGVDKGRPTAAPGRGATTTRRAVTPVTPGGDISKEQRPDAAGRYGRYGGKYVPETLIPALAELEREYEAIKTDAAFQAELKSVLKDYVGRESPLYHAERLSEAFKDADGNGPEVYLKREDLNHTGAHKINNAVGQALLAKRMGKKRIIAETGAGQHGVATATVCARFGLECIIYMGAADMERQKLNVFRMRLLGATVRPVWAGTATLKDATSEAIRDWVTNVEDTHYILGSVAGPHPYPMMVRDFHACIGQETRAQAMEKWGGLPDILVACVGGGSNAMGLFHEFINDESVRIIGVEAGGEGIAPGQKHAATLTLGTPGVLHGSFSYLIQDEEGQIVEPHSISAGLDYPGIGPEHAFLKDFGRVEYHAITDKEALDAFVNTSRLEGIIPALETSHALAYLWKLCPGLPNGTKVVLNCSGRGDKDVMTAAKFLDISGLFTTSMVGMKSVELLLEVPLDVCIVAPVGDGSAASADDTAKAVVASWERRNREVPQAIKDMMFEKNSDARELACALWVLFATRAGGEVWESYASWLPNKRDGLPSMLLAEEEELEMMQNVSMTARARELRGLVRKAFDRVPFAHGIPGSVTLEDLSWAYALVTSRAIASDVGKDPDGVDDTQVAVMAPCVDMANHVDVTNVTALKKIGATDGGGLRGAYWRLMTGGSVDGGGGACCLETNRPITSADEEVTISYQPDATNDELMVSYGFSLKGNRNDRLPSPKDKWLRLGSLRQAIEDSGVLTMETPEEDVRRLIAVLSSACGLSIGQETAPDDDWSFDADGTEREIDNAIALGQIWESELTSYATTLEQDEAILASGTNYPTAFGRAAVQYRAERKRLLQSGLGVLNAYVDWFYSEDDVEVDAVDEEALPSGME</sequence>
<dbReference type="AlphaFoldDB" id="A0A1Y5ICN7"/>
<dbReference type="InterPro" id="IPR006653">
    <property type="entry name" value="Trp_synth_b_CS"/>
</dbReference>
<organism evidence="14">
    <name type="scientific">Ostreococcus tauri</name>
    <name type="common">Marine green alga</name>
    <dbReference type="NCBI Taxonomy" id="70448"/>
    <lineage>
        <taxon>Eukaryota</taxon>
        <taxon>Viridiplantae</taxon>
        <taxon>Chlorophyta</taxon>
        <taxon>Mamiellophyceae</taxon>
        <taxon>Mamiellales</taxon>
        <taxon>Bathycoccaceae</taxon>
        <taxon>Ostreococcus</taxon>
    </lineage>
</organism>
<name>A0A1Y5ICN7_OSTTA</name>
<dbReference type="InterPro" id="IPR015353">
    <property type="entry name" value="Rubisco_LSMT_subst-bd"/>
</dbReference>
<dbReference type="EC" id="4.2.1.20" evidence="3 10"/>
<comment type="catalytic activity">
    <reaction evidence="9 10">
        <text>(1S,2R)-1-C-(indol-3-yl)glycerol 3-phosphate + L-serine = D-glyceraldehyde 3-phosphate + L-tryptophan + H2O</text>
        <dbReference type="Rhea" id="RHEA:10532"/>
        <dbReference type="ChEBI" id="CHEBI:15377"/>
        <dbReference type="ChEBI" id="CHEBI:33384"/>
        <dbReference type="ChEBI" id="CHEBI:57912"/>
        <dbReference type="ChEBI" id="CHEBI:58866"/>
        <dbReference type="ChEBI" id="CHEBI:59776"/>
        <dbReference type="EC" id="4.2.1.20"/>
    </reaction>
</comment>
<evidence type="ECO:0000256" key="4">
    <source>
        <dbReference type="ARBA" id="ARBA00022605"/>
    </source>
</evidence>
<dbReference type="SUPFAM" id="SSF82199">
    <property type="entry name" value="SET domain"/>
    <property type="match status" value="1"/>
</dbReference>
<evidence type="ECO:0000256" key="2">
    <source>
        <dbReference type="ARBA" id="ARBA00004733"/>
    </source>
</evidence>
<dbReference type="InterPro" id="IPR006654">
    <property type="entry name" value="Trp_synth_beta"/>
</dbReference>
<dbReference type="Gene3D" id="3.40.50.1100">
    <property type="match status" value="2"/>
</dbReference>
<evidence type="ECO:0000256" key="8">
    <source>
        <dbReference type="ARBA" id="ARBA00023239"/>
    </source>
</evidence>
<feature type="compositionally biased region" description="Low complexity" evidence="11">
    <location>
        <begin position="8"/>
        <end position="29"/>
    </location>
</feature>
<dbReference type="eggNOG" id="KOG1395">
    <property type="taxonomic scope" value="Eukaryota"/>
</dbReference>
<dbReference type="FunFam" id="3.40.50.1100:FF:000004">
    <property type="entry name" value="Tryptophan synthase beta chain"/>
    <property type="match status" value="1"/>
</dbReference>
<keyword evidence="7 10" id="KW-0057">Aromatic amino acid biosynthesis</keyword>
<evidence type="ECO:0000256" key="7">
    <source>
        <dbReference type="ARBA" id="ARBA00023141"/>
    </source>
</evidence>
<dbReference type="SUPFAM" id="SSF81822">
    <property type="entry name" value="RuBisCo LSMT C-terminal, substrate-binding domain"/>
    <property type="match status" value="1"/>
</dbReference>
<dbReference type="Gene3D" id="3.90.1410.10">
    <property type="entry name" value="set domain protein methyltransferase, domain 1"/>
    <property type="match status" value="1"/>
</dbReference>
<keyword evidence="5 10" id="KW-0822">Tryptophan biosynthesis</keyword>